<dbReference type="KEGG" id="fox:FOXG_21244"/>
<evidence type="ECO:0000313" key="2">
    <source>
        <dbReference type="Proteomes" id="UP000009097"/>
    </source>
</evidence>
<dbReference type="Proteomes" id="UP000009097">
    <property type="component" value="Unassembled WGS sequence"/>
</dbReference>
<dbReference type="VEuPathDB" id="FungiDB:FOXG_21244"/>
<proteinExistence type="predicted"/>
<name>A0A0J9VW21_FUSO4</name>
<evidence type="ECO:0000313" key="1">
    <source>
        <dbReference type="EMBL" id="KNB15018.1"/>
    </source>
</evidence>
<dbReference type="RefSeq" id="XP_018253063.1">
    <property type="nucleotide sequence ID" value="XM_018401552.1"/>
</dbReference>
<dbReference type="EMBL" id="DS231715">
    <property type="protein sequence ID" value="KNB15018.1"/>
    <property type="molecule type" value="Genomic_DNA"/>
</dbReference>
<reference evidence="1" key="2">
    <citation type="journal article" date="2010" name="Nature">
        <title>Comparative genomics reveals mobile pathogenicity chromosomes in Fusarium.</title>
        <authorList>
            <person name="Ma L.J."/>
            <person name="van der Does H.C."/>
            <person name="Borkovich K.A."/>
            <person name="Coleman J.J."/>
            <person name="Daboussi M.J."/>
            <person name="Di Pietro A."/>
            <person name="Dufresne M."/>
            <person name="Freitag M."/>
            <person name="Grabherr M."/>
            <person name="Henrissat B."/>
            <person name="Houterman P.M."/>
            <person name="Kang S."/>
            <person name="Shim W.B."/>
            <person name="Woloshuk C."/>
            <person name="Xie X."/>
            <person name="Xu J.R."/>
            <person name="Antoniw J."/>
            <person name="Baker S.E."/>
            <person name="Bluhm B.H."/>
            <person name="Breakspear A."/>
            <person name="Brown D.W."/>
            <person name="Butchko R.A."/>
            <person name="Chapman S."/>
            <person name="Coulson R."/>
            <person name="Coutinho P.M."/>
            <person name="Danchin E.G."/>
            <person name="Diener A."/>
            <person name="Gale L.R."/>
            <person name="Gardiner D.M."/>
            <person name="Goff S."/>
            <person name="Hammond-Kosack K.E."/>
            <person name="Hilburn K."/>
            <person name="Hua-Van A."/>
            <person name="Jonkers W."/>
            <person name="Kazan K."/>
            <person name="Kodira C.D."/>
            <person name="Koehrsen M."/>
            <person name="Kumar L."/>
            <person name="Lee Y.H."/>
            <person name="Li L."/>
            <person name="Manners J.M."/>
            <person name="Miranda-Saavedra D."/>
            <person name="Mukherjee M."/>
            <person name="Park G."/>
            <person name="Park J."/>
            <person name="Park S.Y."/>
            <person name="Proctor R.H."/>
            <person name="Regev A."/>
            <person name="Ruiz-Roldan M.C."/>
            <person name="Sain D."/>
            <person name="Sakthikumar S."/>
            <person name="Sykes S."/>
            <person name="Schwartz D.C."/>
            <person name="Turgeon B.G."/>
            <person name="Wapinski I."/>
            <person name="Yoder O."/>
            <person name="Young S."/>
            <person name="Zeng Q."/>
            <person name="Zhou S."/>
            <person name="Galagan J."/>
            <person name="Cuomo C.A."/>
            <person name="Kistler H.C."/>
            <person name="Rep M."/>
        </authorList>
    </citation>
    <scope>NUCLEOTIDE SEQUENCE [LARGE SCALE GENOMIC DNA]</scope>
    <source>
        <strain evidence="1">4287</strain>
    </source>
</reference>
<dbReference type="GeneID" id="28961950"/>
<sequence length="147" mass="16290">MFLHCSQRLHPCFSARRITRCDSGSSVHVPSCASLRQLRHVLVSQRVQRAIPASMVRRGINSEHALSLQYVRLVVSYSSRLLSHSVNNSSGMNVFVVSTGIACPQHLGGKRDSSLIAVRMLLIRHGWHIAWEQGASKIMSMGNSSLQ</sequence>
<dbReference type="AlphaFoldDB" id="A0A0J9VW21"/>
<reference evidence="1" key="1">
    <citation type="submission" date="2007-04" db="EMBL/GenBank/DDBJ databases">
        <authorList>
            <consortium name="The Broad Institute Genome Sequencing Platform"/>
            <person name="Birren B."/>
            <person name="Lander E."/>
            <person name="Galagan J."/>
            <person name="Nusbaum C."/>
            <person name="Devon K."/>
            <person name="Ma L.-J."/>
            <person name="Jaffe D."/>
            <person name="Butler J."/>
            <person name="Alvarez P."/>
            <person name="Gnerre S."/>
            <person name="Grabherr M."/>
            <person name="Kleber M."/>
            <person name="Mauceli E."/>
            <person name="Brockman W."/>
            <person name="MacCallum I.A."/>
            <person name="Young S."/>
            <person name="LaButti K."/>
            <person name="DeCaprio D."/>
            <person name="Crawford M."/>
            <person name="Koehrsen M."/>
            <person name="Engels R."/>
            <person name="Montgomery P."/>
            <person name="Pearson M."/>
            <person name="Howarth C."/>
            <person name="Larson L."/>
            <person name="White J."/>
            <person name="O'Leary S."/>
            <person name="Kodira C."/>
            <person name="Zeng Q."/>
            <person name="Yandava C."/>
            <person name="Alvarado L."/>
            <person name="Kistler C."/>
            <person name="Shim W.-B."/>
            <person name="Kang S."/>
            <person name="Woloshuk C."/>
        </authorList>
    </citation>
    <scope>NUCLEOTIDE SEQUENCE</scope>
    <source>
        <strain evidence="1">4287</strain>
    </source>
</reference>
<accession>A0A0J9VW21</accession>
<gene>
    <name evidence="1" type="ORF">FOXG_21244</name>
</gene>
<protein>
    <submittedName>
        <fullName evidence="1">Uncharacterized protein</fullName>
    </submittedName>
</protein>
<organism evidence="1 2">
    <name type="scientific">Fusarium oxysporum f. sp. lycopersici (strain 4287 / CBS 123668 / FGSC 9935 / NRRL 34936)</name>
    <name type="common">Fusarium vascular wilt of tomato</name>
    <dbReference type="NCBI Taxonomy" id="426428"/>
    <lineage>
        <taxon>Eukaryota</taxon>
        <taxon>Fungi</taxon>
        <taxon>Dikarya</taxon>
        <taxon>Ascomycota</taxon>
        <taxon>Pezizomycotina</taxon>
        <taxon>Sordariomycetes</taxon>
        <taxon>Hypocreomycetidae</taxon>
        <taxon>Hypocreales</taxon>
        <taxon>Nectriaceae</taxon>
        <taxon>Fusarium</taxon>
        <taxon>Fusarium oxysporum species complex</taxon>
    </lineage>
</organism>